<keyword evidence="3" id="KW-1185">Reference proteome</keyword>
<dbReference type="EMBL" id="AEUX02000001">
    <property type="protein sequence ID" value="EHI70741.1"/>
    <property type="molecule type" value="Genomic_DNA"/>
</dbReference>
<feature type="transmembrane region" description="Helical" evidence="1">
    <location>
        <begin position="39"/>
        <end position="63"/>
    </location>
</feature>
<proteinExistence type="predicted"/>
<dbReference type="STRING" id="764299.STRIC_0726"/>
<feature type="transmembrane region" description="Helical" evidence="1">
    <location>
        <begin position="83"/>
        <end position="105"/>
    </location>
</feature>
<name>G5JZL4_9STRE</name>
<evidence type="ECO:0000313" key="3">
    <source>
        <dbReference type="Proteomes" id="UP000003330"/>
    </source>
</evidence>
<keyword evidence="1" id="KW-0472">Membrane</keyword>
<keyword evidence="1" id="KW-1133">Transmembrane helix</keyword>
<feature type="transmembrane region" description="Helical" evidence="1">
    <location>
        <begin position="159"/>
        <end position="176"/>
    </location>
</feature>
<evidence type="ECO:0000313" key="2">
    <source>
        <dbReference type="EMBL" id="EHI70741.1"/>
    </source>
</evidence>
<dbReference type="Gene3D" id="1.20.1250.20">
    <property type="entry name" value="MFS general substrate transporter like domains"/>
    <property type="match status" value="1"/>
</dbReference>
<dbReference type="InterPro" id="IPR036259">
    <property type="entry name" value="MFS_trans_sf"/>
</dbReference>
<sequence length="187" mass="20714">MIKQCLLIAPVLNGSLSILSIVVAILIKQDSTFLIINPVMTLALISCCSIFGGTLGACLSMTLFQNCDLSLLIRLQTLGLPLLFISLYTHWIFGVYLSLGMLMIVSGMLNPKFQALLMNSFPEERLALLMSGIMTLFQIGTFICRGIVAVLIVWLLVDWISLSFLLISILLTLYTFKTLQRVNSSPY</sequence>
<dbReference type="AlphaFoldDB" id="G5JZL4"/>
<dbReference type="Proteomes" id="UP000003330">
    <property type="component" value="Unassembled WGS sequence"/>
</dbReference>
<evidence type="ECO:0000256" key="1">
    <source>
        <dbReference type="SAM" id="Phobius"/>
    </source>
</evidence>
<dbReference type="SUPFAM" id="SSF103473">
    <property type="entry name" value="MFS general substrate transporter"/>
    <property type="match status" value="1"/>
</dbReference>
<reference evidence="2 3" key="1">
    <citation type="journal article" date="2014" name="Int. J. Syst. Evol. Microbiol.">
        <title>Phylogenomics and the dynamic genome evolution of the genus Streptococcus.</title>
        <authorList>
            <consortium name="The Broad Institute Genome Sequencing Platform"/>
            <person name="Richards V.P."/>
            <person name="Palmer S.R."/>
            <person name="Pavinski Bitar P.D."/>
            <person name="Qin X."/>
            <person name="Weinstock G.M."/>
            <person name="Highlander S.K."/>
            <person name="Town C.D."/>
            <person name="Burne R.A."/>
            <person name="Stanhope M.J."/>
        </authorList>
    </citation>
    <scope>NUCLEOTIDE SEQUENCE [LARGE SCALE GENOMIC DNA]</scope>
    <source>
        <strain evidence="2 3">707-05</strain>
    </source>
</reference>
<protein>
    <recommendedName>
        <fullName evidence="4">Transporter, major facilitator domain protein</fullName>
    </recommendedName>
</protein>
<feature type="transmembrane region" description="Helical" evidence="1">
    <location>
        <begin position="126"/>
        <end position="153"/>
    </location>
</feature>
<comment type="caution">
    <text evidence="2">The sequence shown here is derived from an EMBL/GenBank/DDBJ whole genome shotgun (WGS) entry which is preliminary data.</text>
</comment>
<keyword evidence="1" id="KW-0812">Transmembrane</keyword>
<feature type="transmembrane region" description="Helical" evidence="1">
    <location>
        <begin position="6"/>
        <end position="27"/>
    </location>
</feature>
<accession>G5JZL4</accession>
<evidence type="ECO:0008006" key="4">
    <source>
        <dbReference type="Google" id="ProtNLM"/>
    </source>
</evidence>
<organism evidence="2 3">
    <name type="scientific">Streptococcus ictaluri 707-05</name>
    <dbReference type="NCBI Taxonomy" id="764299"/>
    <lineage>
        <taxon>Bacteria</taxon>
        <taxon>Bacillati</taxon>
        <taxon>Bacillota</taxon>
        <taxon>Bacilli</taxon>
        <taxon>Lactobacillales</taxon>
        <taxon>Streptococcaceae</taxon>
        <taxon>Streptococcus</taxon>
    </lineage>
</organism>
<gene>
    <name evidence="2" type="ORF">STRIC_0726</name>
</gene>